<dbReference type="Proteomes" id="UP001057520">
    <property type="component" value="Chromosome"/>
</dbReference>
<gene>
    <name evidence="2" type="ORF">MZV50_01865</name>
</gene>
<organism evidence="2 3">
    <name type="scientific">Caulobacter segnis</name>
    <dbReference type="NCBI Taxonomy" id="88688"/>
    <lineage>
        <taxon>Bacteria</taxon>
        <taxon>Pseudomonadati</taxon>
        <taxon>Pseudomonadota</taxon>
        <taxon>Alphaproteobacteria</taxon>
        <taxon>Caulobacterales</taxon>
        <taxon>Caulobacteraceae</taxon>
        <taxon>Caulobacter</taxon>
    </lineage>
</organism>
<dbReference type="Pfam" id="PF04304">
    <property type="entry name" value="DUF454"/>
    <property type="match status" value="1"/>
</dbReference>
<sequence length="92" mass="10349">MSLNPRRKPRRPLTRVERWALDGVGGTLLAIGAVGVVTPGLPTTVFWIGAVLCFLKTRPHTVRPMLRVPVVGPAIVWFLRWRPFGGGRKRRR</sequence>
<feature type="transmembrane region" description="Helical" evidence="1">
    <location>
        <begin position="64"/>
        <end position="82"/>
    </location>
</feature>
<feature type="transmembrane region" description="Helical" evidence="1">
    <location>
        <begin position="21"/>
        <end position="52"/>
    </location>
</feature>
<accession>A0ABY4ZVH8</accession>
<proteinExistence type="predicted"/>
<dbReference type="EMBL" id="CP096040">
    <property type="protein sequence ID" value="USQ96369.1"/>
    <property type="molecule type" value="Genomic_DNA"/>
</dbReference>
<keyword evidence="3" id="KW-1185">Reference proteome</keyword>
<dbReference type="InterPro" id="IPR007401">
    <property type="entry name" value="DUF454"/>
</dbReference>
<reference evidence="2 3" key="1">
    <citation type="submission" date="2022-04" db="EMBL/GenBank/DDBJ databases">
        <title>Genome sequence of soybean root-associated Caulobacter segnis RL271.</title>
        <authorList>
            <person name="Longley R."/>
            <person name="Bonito G."/>
            <person name="Trigodet F."/>
            <person name="Crosson S."/>
            <person name="Fiebig A."/>
        </authorList>
    </citation>
    <scope>NUCLEOTIDE SEQUENCE [LARGE SCALE GENOMIC DNA]</scope>
    <source>
        <strain evidence="2 3">RL271</strain>
    </source>
</reference>
<keyword evidence="1" id="KW-1133">Transmembrane helix</keyword>
<evidence type="ECO:0000313" key="3">
    <source>
        <dbReference type="Proteomes" id="UP001057520"/>
    </source>
</evidence>
<keyword evidence="1" id="KW-0472">Membrane</keyword>
<evidence type="ECO:0000256" key="1">
    <source>
        <dbReference type="SAM" id="Phobius"/>
    </source>
</evidence>
<protein>
    <submittedName>
        <fullName evidence="2">YbaN family protein</fullName>
    </submittedName>
</protein>
<evidence type="ECO:0000313" key="2">
    <source>
        <dbReference type="EMBL" id="USQ96369.1"/>
    </source>
</evidence>
<name>A0ABY4ZVH8_9CAUL</name>
<keyword evidence="1" id="KW-0812">Transmembrane</keyword>